<keyword evidence="2" id="KW-1185">Reference proteome</keyword>
<organism evidence="1 2">
    <name type="scientific">Petromyces alliaceus</name>
    <name type="common">Aspergillus alliaceus</name>
    <dbReference type="NCBI Taxonomy" id="209559"/>
    <lineage>
        <taxon>Eukaryota</taxon>
        <taxon>Fungi</taxon>
        <taxon>Dikarya</taxon>
        <taxon>Ascomycota</taxon>
        <taxon>Pezizomycotina</taxon>
        <taxon>Eurotiomycetes</taxon>
        <taxon>Eurotiomycetidae</taxon>
        <taxon>Eurotiales</taxon>
        <taxon>Aspergillaceae</taxon>
        <taxon>Aspergillus</taxon>
        <taxon>Aspergillus subgen. Circumdati</taxon>
    </lineage>
</organism>
<sequence length="96" mass="11367">MLVQQPPTSSIGVFVLDPSWIACDGDDISPVRIFQAEVEFLTLEHLHWSAMVGCLLPLARELVFWDHKDYYKRREVVWKREMDLALHRFEDRIQPE</sequence>
<name>A0A8H6A8H3_PETAA</name>
<proteinExistence type="predicted"/>
<reference evidence="1 2" key="1">
    <citation type="submission" date="2019-04" db="EMBL/GenBank/DDBJ databases">
        <title>Aspergillus burnettii sp. nov., novel species from soil in southeast Queensland.</title>
        <authorList>
            <person name="Gilchrist C.L.M."/>
            <person name="Pitt J.I."/>
            <person name="Lange L."/>
            <person name="Lacey H.J."/>
            <person name="Vuong D."/>
            <person name="Midgley D.J."/>
            <person name="Greenfield P."/>
            <person name="Bradbury M."/>
            <person name="Lacey E."/>
            <person name="Busk P.K."/>
            <person name="Pilgaard B."/>
            <person name="Chooi Y.H."/>
            <person name="Piggott A.M."/>
        </authorList>
    </citation>
    <scope>NUCLEOTIDE SEQUENCE [LARGE SCALE GENOMIC DNA]</scope>
    <source>
        <strain evidence="1 2">FRR 5400</strain>
    </source>
</reference>
<dbReference type="EMBL" id="SPNV01000073">
    <property type="protein sequence ID" value="KAF5862476.1"/>
    <property type="molecule type" value="Genomic_DNA"/>
</dbReference>
<protein>
    <submittedName>
        <fullName evidence="1">Uncharacterized protein</fullName>
    </submittedName>
</protein>
<evidence type="ECO:0000313" key="2">
    <source>
        <dbReference type="Proteomes" id="UP000541154"/>
    </source>
</evidence>
<accession>A0A8H6A8H3</accession>
<dbReference type="Proteomes" id="UP000541154">
    <property type="component" value="Unassembled WGS sequence"/>
</dbReference>
<gene>
    <name evidence="1" type="ORF">ETB97_011670</name>
</gene>
<dbReference type="AlphaFoldDB" id="A0A8H6A8H3"/>
<evidence type="ECO:0000313" key="1">
    <source>
        <dbReference type="EMBL" id="KAF5862476.1"/>
    </source>
</evidence>
<comment type="caution">
    <text evidence="1">The sequence shown here is derived from an EMBL/GenBank/DDBJ whole genome shotgun (WGS) entry which is preliminary data.</text>
</comment>